<evidence type="ECO:0000259" key="3">
    <source>
        <dbReference type="Pfam" id="PF08028"/>
    </source>
</evidence>
<dbReference type="SUPFAM" id="SSF47203">
    <property type="entry name" value="Acyl-CoA dehydrogenase C-terminal domain-like"/>
    <property type="match status" value="1"/>
</dbReference>
<dbReference type="Pfam" id="PF08028">
    <property type="entry name" value="Acyl-CoA_dh_2"/>
    <property type="match status" value="1"/>
</dbReference>
<dbReference type="Gene3D" id="1.20.140.10">
    <property type="entry name" value="Butyryl-CoA Dehydrogenase, subunit A, domain 3"/>
    <property type="match status" value="1"/>
</dbReference>
<reference evidence="5" key="1">
    <citation type="submission" date="2020-07" db="EMBL/GenBank/DDBJ databases">
        <title>novel species isolated from the respiratory tract of Marmot.</title>
        <authorList>
            <person name="Zhang G."/>
        </authorList>
    </citation>
    <scope>NUCLEOTIDE SEQUENCE [LARGE SCALE GENOMIC DNA]</scope>
    <source>
        <strain evidence="5">686</strain>
    </source>
</reference>
<dbReference type="AlphaFoldDB" id="A0A7D7R5M5"/>
<dbReference type="Gene3D" id="1.10.540.10">
    <property type="entry name" value="Acyl-CoA dehydrogenase/oxidase, N-terminal domain"/>
    <property type="match status" value="1"/>
</dbReference>
<accession>A0A7D7R5M5</accession>
<dbReference type="KEGG" id="gji:H1R19_06655"/>
<dbReference type="Pfam" id="PF02771">
    <property type="entry name" value="Acyl-CoA_dh_N"/>
    <property type="match status" value="1"/>
</dbReference>
<dbReference type="InterPro" id="IPR037069">
    <property type="entry name" value="AcylCoA_DH/ox_N_sf"/>
</dbReference>
<feature type="domain" description="Acyl-CoA dehydrogenase/oxidase N-terminal" evidence="2">
    <location>
        <begin position="38"/>
        <end position="90"/>
    </location>
</feature>
<keyword evidence="5" id="KW-1185">Reference proteome</keyword>
<dbReference type="GO" id="GO:0050660">
    <property type="term" value="F:flavin adenine dinucleotide binding"/>
    <property type="evidence" value="ECO:0007669"/>
    <property type="project" value="InterPro"/>
</dbReference>
<dbReference type="Gene3D" id="2.40.110.10">
    <property type="entry name" value="Butyryl-CoA Dehydrogenase, subunit A, domain 2"/>
    <property type="match status" value="1"/>
</dbReference>
<dbReference type="SUPFAM" id="SSF56645">
    <property type="entry name" value="Acyl-CoA dehydrogenase NM domain-like"/>
    <property type="match status" value="1"/>
</dbReference>
<evidence type="ECO:0000259" key="2">
    <source>
        <dbReference type="Pfam" id="PF02771"/>
    </source>
</evidence>
<evidence type="ECO:0000313" key="4">
    <source>
        <dbReference type="EMBL" id="QMT03767.1"/>
    </source>
</evidence>
<dbReference type="InterPro" id="IPR013107">
    <property type="entry name" value="Acyl-CoA_DH_C"/>
</dbReference>
<dbReference type="PANTHER" id="PTHR43884:SF12">
    <property type="entry name" value="ISOVALERYL-COA DEHYDROGENASE, MITOCHONDRIAL-RELATED"/>
    <property type="match status" value="1"/>
</dbReference>
<dbReference type="PIRSF" id="PIRSF016578">
    <property type="entry name" value="HsaA"/>
    <property type="match status" value="1"/>
</dbReference>
<proteinExistence type="predicted"/>
<feature type="domain" description="Acyl-CoA dehydrogenase C-terminal" evidence="3">
    <location>
        <begin position="235"/>
        <end position="363"/>
    </location>
</feature>
<sequence length="399" mass="43579">MTARARAGADVGEVLGRLDAMFPLLQGEAADSERLRRPTPAVQSALRESGIFGLMVPGALGGLEATPLQVMTVIEKLSHADASLGWLVRALTIETANAAVYLDDSAVAELFDTERTTLIAGHSAGHSGTAVRVDGGYRVSGTWRFAPGVSMATHINLGVTVEGTGEPLVCVVPRSMLRIIDNWDMLGLRATASLDYAADDVHVPDDRVFRVGRDRIRRGGIVNRLSPALMAGLFQASWSQGVGRRMLDELRDLTRRRSDSADFHDSPVTSDEFFAEYARHYSHVRGTMALLRETWQDHEDTLLRGADLTTEQETMTRLASGLATRTALEISQLVHRFAGAQVMRNSALQRFFRDSHAGTQHRGSAHMVTQQCGRILSGVLPEGTHWGFFDLVIPEGNPR</sequence>
<organism evidence="4 5">
    <name type="scientific">Gordonia jinghuaiqii</name>
    <dbReference type="NCBI Taxonomy" id="2758710"/>
    <lineage>
        <taxon>Bacteria</taxon>
        <taxon>Bacillati</taxon>
        <taxon>Actinomycetota</taxon>
        <taxon>Actinomycetes</taxon>
        <taxon>Mycobacteriales</taxon>
        <taxon>Gordoniaceae</taxon>
        <taxon>Gordonia</taxon>
    </lineage>
</organism>
<dbReference type="EMBL" id="CP059491">
    <property type="protein sequence ID" value="QMT03767.1"/>
    <property type="molecule type" value="Genomic_DNA"/>
</dbReference>
<gene>
    <name evidence="4" type="ORF">H1R19_06655</name>
</gene>
<name>A0A7D7R5M5_9ACTN</name>
<dbReference type="InterPro" id="IPR036250">
    <property type="entry name" value="AcylCo_DH-like_C"/>
</dbReference>
<evidence type="ECO:0000313" key="5">
    <source>
        <dbReference type="Proteomes" id="UP000515663"/>
    </source>
</evidence>
<dbReference type="GO" id="GO:0003995">
    <property type="term" value="F:acyl-CoA dehydrogenase activity"/>
    <property type="evidence" value="ECO:0007669"/>
    <property type="project" value="TreeGrafter"/>
</dbReference>
<keyword evidence="1" id="KW-0560">Oxidoreductase</keyword>
<dbReference type="InterPro" id="IPR013786">
    <property type="entry name" value="AcylCoA_DH/ox_N"/>
</dbReference>
<dbReference type="InterPro" id="IPR009100">
    <property type="entry name" value="AcylCoA_DH/oxidase_NM_dom_sf"/>
</dbReference>
<dbReference type="PANTHER" id="PTHR43884">
    <property type="entry name" value="ACYL-COA DEHYDROGENASE"/>
    <property type="match status" value="1"/>
</dbReference>
<protein>
    <submittedName>
        <fullName evidence="4">Acyl-CoA dehydrogenase family protein</fullName>
    </submittedName>
</protein>
<dbReference type="InterPro" id="IPR046373">
    <property type="entry name" value="Acyl-CoA_Oxase/DH_mid-dom_sf"/>
</dbReference>
<evidence type="ECO:0000256" key="1">
    <source>
        <dbReference type="ARBA" id="ARBA00023002"/>
    </source>
</evidence>
<dbReference type="Proteomes" id="UP000515663">
    <property type="component" value="Chromosome"/>
</dbReference>